<reference evidence="3 4" key="1">
    <citation type="journal article" date="2024" name="Nat. Commun.">
        <title>Phylogenomics reveals the evolutionary origins of lichenization in chlorophyte algae.</title>
        <authorList>
            <person name="Puginier C."/>
            <person name="Libourel C."/>
            <person name="Otte J."/>
            <person name="Skaloud P."/>
            <person name="Haon M."/>
            <person name="Grisel S."/>
            <person name="Petersen M."/>
            <person name="Berrin J.G."/>
            <person name="Delaux P.M."/>
            <person name="Dal Grande F."/>
            <person name="Keller J."/>
        </authorList>
    </citation>
    <scope>NUCLEOTIDE SEQUENCE [LARGE SCALE GENOMIC DNA]</scope>
    <source>
        <strain evidence="3 4">SAG 245.80</strain>
    </source>
</reference>
<organism evidence="3 4">
    <name type="scientific">Elliptochloris bilobata</name>
    <dbReference type="NCBI Taxonomy" id="381761"/>
    <lineage>
        <taxon>Eukaryota</taxon>
        <taxon>Viridiplantae</taxon>
        <taxon>Chlorophyta</taxon>
        <taxon>core chlorophytes</taxon>
        <taxon>Trebouxiophyceae</taxon>
        <taxon>Trebouxiophyceae incertae sedis</taxon>
        <taxon>Elliptochloris clade</taxon>
        <taxon>Elliptochloris</taxon>
    </lineage>
</organism>
<gene>
    <name evidence="3" type="ORF">WJX81_003602</name>
</gene>
<protein>
    <recommendedName>
        <fullName evidence="5">Caleosin</fullName>
    </recommendedName>
</protein>
<dbReference type="Pfam" id="PF05042">
    <property type="entry name" value="Caleosin"/>
    <property type="match status" value="1"/>
</dbReference>
<comment type="caution">
    <text evidence="3">The sequence shown here is derived from an EMBL/GenBank/DDBJ whole genome shotgun (WGS) entry which is preliminary data.</text>
</comment>
<dbReference type="PANTHER" id="PTHR31495">
    <property type="entry name" value="PEROXYGENASE 3-RELATED"/>
    <property type="match status" value="1"/>
</dbReference>
<dbReference type="InterPro" id="IPR007736">
    <property type="entry name" value="Caleosin-related"/>
</dbReference>
<dbReference type="GO" id="GO:0004497">
    <property type="term" value="F:monooxygenase activity"/>
    <property type="evidence" value="ECO:0007669"/>
    <property type="project" value="TreeGrafter"/>
</dbReference>
<evidence type="ECO:0000256" key="1">
    <source>
        <dbReference type="ARBA" id="ARBA00006765"/>
    </source>
</evidence>
<dbReference type="Proteomes" id="UP001445335">
    <property type="component" value="Unassembled WGS sequence"/>
</dbReference>
<sequence length="260" mass="29181">MVSTSDAYITTTLPTAPVTQQLRVPDDLDKKIPQPWKPRANQAVSAEHPDRPVAGDRANRTVLQQHVDFFALTTPGKIYPWDTYRGFHAIGFNPLLSFIAIFVIHGTFSYATQDSWLPDPLFSLLIKNIHSAKHGSDSGTYDKAGRFIPANFETIFASFDKGNKGALTLQEMFAFTQFTREVMDPVGWTAMKLEWGALWWISHDQKGLVSKEKIRGQYDGTFFYQLAEENKKKKAVKAAKKTNFVAWALGPGVAGWHSVD</sequence>
<comment type="similarity">
    <text evidence="1">Belongs to the caleosin family.</text>
</comment>
<dbReference type="PANTHER" id="PTHR31495:SF20">
    <property type="entry name" value="CALEOSIN-RELATED FAMILY PROTEIN"/>
    <property type="match status" value="1"/>
</dbReference>
<name>A0AAW1RZP7_9CHLO</name>
<evidence type="ECO:0000313" key="3">
    <source>
        <dbReference type="EMBL" id="KAK9839239.1"/>
    </source>
</evidence>
<keyword evidence="4" id="KW-1185">Reference proteome</keyword>
<dbReference type="GO" id="GO:0005509">
    <property type="term" value="F:calcium ion binding"/>
    <property type="evidence" value="ECO:0007669"/>
    <property type="project" value="TreeGrafter"/>
</dbReference>
<evidence type="ECO:0000256" key="2">
    <source>
        <dbReference type="SAM" id="MobiDB-lite"/>
    </source>
</evidence>
<dbReference type="AlphaFoldDB" id="A0AAW1RZP7"/>
<feature type="region of interest" description="Disordered" evidence="2">
    <location>
        <begin position="29"/>
        <end position="54"/>
    </location>
</feature>
<evidence type="ECO:0000313" key="4">
    <source>
        <dbReference type="Proteomes" id="UP001445335"/>
    </source>
</evidence>
<dbReference type="EMBL" id="JALJOU010000017">
    <property type="protein sequence ID" value="KAK9839239.1"/>
    <property type="molecule type" value="Genomic_DNA"/>
</dbReference>
<proteinExistence type="inferred from homology"/>
<evidence type="ECO:0008006" key="5">
    <source>
        <dbReference type="Google" id="ProtNLM"/>
    </source>
</evidence>
<accession>A0AAW1RZP7</accession>